<gene>
    <name evidence="1" type="ORF">BACCIP111895_04482</name>
</gene>
<dbReference type="RefSeq" id="WP_248737515.1">
    <property type="nucleotide sequence ID" value="NZ_CALBWS010000043.1"/>
</dbReference>
<proteinExistence type="predicted"/>
<dbReference type="Proteomes" id="UP000838308">
    <property type="component" value="Unassembled WGS sequence"/>
</dbReference>
<keyword evidence="2" id="KW-1185">Reference proteome</keyword>
<protein>
    <recommendedName>
        <fullName evidence="3">SbsC C-terminal domain-containing protein</fullName>
    </recommendedName>
</protein>
<evidence type="ECO:0008006" key="3">
    <source>
        <dbReference type="Google" id="ProtNLM"/>
    </source>
</evidence>
<evidence type="ECO:0000313" key="2">
    <source>
        <dbReference type="Proteomes" id="UP000838308"/>
    </source>
</evidence>
<accession>A0ABN8KXW4</accession>
<comment type="caution">
    <text evidence="1">The sequence shown here is derived from an EMBL/GenBank/DDBJ whole genome shotgun (WGS) entry which is preliminary data.</text>
</comment>
<dbReference type="EMBL" id="CALBWS010000043">
    <property type="protein sequence ID" value="CAH2717291.1"/>
    <property type="molecule type" value="Genomic_DNA"/>
</dbReference>
<sequence length="594" mass="66631">MLKLTVYKKVNMSRNFFLLLLIVLLVLVGGKIMLAHEKLATYKEAMKLFQSGELVAAERKFRDAKLNFSVTDHNKDINLKLSILSPIREVMEDLDEKAADYYEKKDVDKLVDMYERWQKSRKKWVSGTSIQKGMYEEMVVLTKLDQDMESYFSTIKKTNLAKLQNNTANSSSDEEEIFTTMKKIPSEYYGSDPSSKTKEIQSSFQTYYAGKINTMTAANAPVVDLVTEGLRQFGMLEKFSIATSGLKETLDSHLLKVLTSALGKNDFATFAEQANSIKKLSANMASAKVFPFIEKSKNDLLAKAKNLTAGNKFADAISIYEALKPLENTDQFIANANLAWDQYEPIRVLQRLYPGKEFANVVNAKNKWGADSVVAAVSKDGGIFFGKLKGEEAMSVTEGSLQGVQAINKLDFLSNLSKSNNPVIYMEAKSSERKHHYVAYEVRSGSMVEILDVEADNLTIEAKNVLLVDNPTGSSAGQPAYYELDNDGKYQFTNIKVDYVDIEVGDITKYMGKKVRFTAYAASKVNGEALVTLSESYNYSSGQWEKTYLLLKGKTNFTIYTNYIVIGTFNSYTNITTDTGEQVRVPVFQVEKVE</sequence>
<evidence type="ECO:0000313" key="1">
    <source>
        <dbReference type="EMBL" id="CAH2717291.1"/>
    </source>
</evidence>
<reference evidence="1" key="1">
    <citation type="submission" date="2022-04" db="EMBL/GenBank/DDBJ databases">
        <authorList>
            <person name="Criscuolo A."/>
        </authorList>
    </citation>
    <scope>NUCLEOTIDE SEQUENCE</scope>
    <source>
        <strain evidence="1">CIP111895</strain>
    </source>
</reference>
<organism evidence="1 2">
    <name type="scientific">Neobacillus rhizosphaerae</name>
    <dbReference type="NCBI Taxonomy" id="2880965"/>
    <lineage>
        <taxon>Bacteria</taxon>
        <taxon>Bacillati</taxon>
        <taxon>Bacillota</taxon>
        <taxon>Bacilli</taxon>
        <taxon>Bacillales</taxon>
        <taxon>Bacillaceae</taxon>
        <taxon>Neobacillus</taxon>
    </lineage>
</organism>
<name>A0ABN8KXW4_9BACI</name>